<sequence length="116" mass="12540">MLCFVMGLQNAMITKISRAEIRSTHVTGLVTDVGIEPGKMFYWNRNTRPVAGEDIVQADREKLVLLGSLLLSFVAGGVAGAIGFKKLGFVSTVPLAIVLLILAAVPLIDDMRGERR</sequence>
<dbReference type="Proteomes" id="UP000494205">
    <property type="component" value="Unassembled WGS sequence"/>
</dbReference>
<proteinExistence type="predicted"/>
<dbReference type="EMBL" id="CADIJZ010000001">
    <property type="protein sequence ID" value="CAB3635920.1"/>
    <property type="molecule type" value="Genomic_DNA"/>
</dbReference>
<feature type="transmembrane region" description="Helical" evidence="1">
    <location>
        <begin position="63"/>
        <end position="82"/>
    </location>
</feature>
<keyword evidence="1" id="KW-0472">Membrane</keyword>
<evidence type="ECO:0000313" key="3">
    <source>
        <dbReference type="Proteomes" id="UP000494205"/>
    </source>
</evidence>
<name>A0A6J4ZM64_9BURK</name>
<feature type="transmembrane region" description="Helical" evidence="1">
    <location>
        <begin position="88"/>
        <end position="108"/>
    </location>
</feature>
<keyword evidence="1" id="KW-0812">Transmembrane</keyword>
<reference evidence="2 3" key="1">
    <citation type="submission" date="2020-04" db="EMBL/GenBank/DDBJ databases">
        <authorList>
            <person name="De Canck E."/>
        </authorList>
    </citation>
    <scope>NUCLEOTIDE SEQUENCE [LARGE SCALE GENOMIC DNA]</scope>
    <source>
        <strain evidence="2 3">LMG 27174</strain>
    </source>
</reference>
<evidence type="ECO:0000313" key="2">
    <source>
        <dbReference type="EMBL" id="CAB3635920.1"/>
    </source>
</evidence>
<dbReference type="AlphaFoldDB" id="A0A6J4ZM64"/>
<protein>
    <recommendedName>
        <fullName evidence="4">DUF1275 domain-containing protein</fullName>
    </recommendedName>
</protein>
<dbReference type="PANTHER" id="PTHR37314:SF4">
    <property type="entry name" value="UPF0700 TRANSMEMBRANE PROTEIN YOAK"/>
    <property type="match status" value="1"/>
</dbReference>
<keyword evidence="1" id="KW-1133">Transmembrane helix</keyword>
<dbReference type="InterPro" id="IPR010699">
    <property type="entry name" value="DUF1275"/>
</dbReference>
<accession>A0A6J4ZM64</accession>
<evidence type="ECO:0008006" key="4">
    <source>
        <dbReference type="Google" id="ProtNLM"/>
    </source>
</evidence>
<evidence type="ECO:0000256" key="1">
    <source>
        <dbReference type="SAM" id="Phobius"/>
    </source>
</evidence>
<dbReference type="PANTHER" id="PTHR37314">
    <property type="entry name" value="SLR0142 PROTEIN"/>
    <property type="match status" value="1"/>
</dbReference>
<dbReference type="Pfam" id="PF06912">
    <property type="entry name" value="DUF1275"/>
    <property type="match status" value="1"/>
</dbReference>
<gene>
    <name evidence="2" type="ORF">LMG27174_00019</name>
</gene>
<organism evidence="2 3">
    <name type="scientific">Paraburkholderia rhynchosiae</name>
    <dbReference type="NCBI Taxonomy" id="487049"/>
    <lineage>
        <taxon>Bacteria</taxon>
        <taxon>Pseudomonadati</taxon>
        <taxon>Pseudomonadota</taxon>
        <taxon>Betaproteobacteria</taxon>
        <taxon>Burkholderiales</taxon>
        <taxon>Burkholderiaceae</taxon>
        <taxon>Paraburkholderia</taxon>
    </lineage>
</organism>